<feature type="transmembrane region" description="Helical" evidence="1">
    <location>
        <begin position="34"/>
        <end position="56"/>
    </location>
</feature>
<name>A0ABV8D9J2_9BURK</name>
<accession>A0ABV8D9J2</accession>
<keyword evidence="1" id="KW-0472">Membrane</keyword>
<protein>
    <submittedName>
        <fullName evidence="2">DUF2834 domain-containing protein</fullName>
    </submittedName>
</protein>
<evidence type="ECO:0000313" key="2">
    <source>
        <dbReference type="EMBL" id="MFC3935146.1"/>
    </source>
</evidence>
<reference evidence="3" key="1">
    <citation type="journal article" date="2019" name="Int. J. Syst. Evol. Microbiol.">
        <title>The Global Catalogue of Microorganisms (GCM) 10K type strain sequencing project: providing services to taxonomists for standard genome sequencing and annotation.</title>
        <authorList>
            <consortium name="The Broad Institute Genomics Platform"/>
            <consortium name="The Broad Institute Genome Sequencing Center for Infectious Disease"/>
            <person name="Wu L."/>
            <person name="Ma J."/>
        </authorList>
    </citation>
    <scope>NUCLEOTIDE SEQUENCE [LARGE SCALE GENOMIC DNA]</scope>
    <source>
        <strain evidence="3">CCUG 2113</strain>
    </source>
</reference>
<dbReference type="EMBL" id="JBHSAJ010000029">
    <property type="protein sequence ID" value="MFC3935146.1"/>
    <property type="molecule type" value="Genomic_DNA"/>
</dbReference>
<keyword evidence="1" id="KW-0812">Transmembrane</keyword>
<dbReference type="Proteomes" id="UP001595693">
    <property type="component" value="Unassembled WGS sequence"/>
</dbReference>
<comment type="caution">
    <text evidence="2">The sequence shown here is derived from an EMBL/GenBank/DDBJ whole genome shotgun (WGS) entry which is preliminary data.</text>
</comment>
<keyword evidence="1" id="KW-1133">Transmembrane helix</keyword>
<dbReference type="InterPro" id="IPR021362">
    <property type="entry name" value="DUF2834"/>
</dbReference>
<dbReference type="Pfam" id="PF11196">
    <property type="entry name" value="DUF2834"/>
    <property type="match status" value="1"/>
</dbReference>
<evidence type="ECO:0000313" key="3">
    <source>
        <dbReference type="Proteomes" id="UP001595693"/>
    </source>
</evidence>
<gene>
    <name evidence="2" type="ORF">ACFOW3_10980</name>
</gene>
<keyword evidence="3" id="KW-1185">Reference proteome</keyword>
<sequence>MLAIAGLAVPWYFNTVYFLSGGSVMPDVFWRDAFANALTTGITLDVYLAAVAFSAWVAADRSLGAWRWAYIAACFGIGLAFVMPLYLAQRLRVGSTGGAG</sequence>
<feature type="transmembrane region" description="Helical" evidence="1">
    <location>
        <begin position="68"/>
        <end position="87"/>
    </location>
</feature>
<evidence type="ECO:0000256" key="1">
    <source>
        <dbReference type="SAM" id="Phobius"/>
    </source>
</evidence>
<organism evidence="2 3">
    <name type="scientific">Acidovorax facilis</name>
    <dbReference type="NCBI Taxonomy" id="12917"/>
    <lineage>
        <taxon>Bacteria</taxon>
        <taxon>Pseudomonadati</taxon>
        <taxon>Pseudomonadota</taxon>
        <taxon>Betaproteobacteria</taxon>
        <taxon>Burkholderiales</taxon>
        <taxon>Comamonadaceae</taxon>
        <taxon>Acidovorax</taxon>
    </lineage>
</organism>
<dbReference type="RefSeq" id="WP_238385753.1">
    <property type="nucleotide sequence ID" value="NZ_JAMXAX010000154.1"/>
</dbReference>
<proteinExistence type="predicted"/>